<evidence type="ECO:0000256" key="4">
    <source>
        <dbReference type="ARBA" id="ARBA00022989"/>
    </source>
</evidence>
<dbReference type="PANTHER" id="PTHR43461:SF1">
    <property type="entry name" value="TRANSMEMBRANE PROTEIN 256"/>
    <property type="match status" value="1"/>
</dbReference>
<proteinExistence type="inferred from homology"/>
<keyword evidence="8" id="KW-1185">Reference proteome</keyword>
<comment type="caution">
    <text evidence="7">The sequence shown here is derived from an EMBL/GenBank/DDBJ whole genome shotgun (WGS) entry which is preliminary data.</text>
</comment>
<dbReference type="PANTHER" id="PTHR43461">
    <property type="entry name" value="TRANSMEMBRANE PROTEIN 256"/>
    <property type="match status" value="1"/>
</dbReference>
<comment type="subcellular location">
    <subcellularLocation>
        <location evidence="1">Membrane</location>
        <topology evidence="1">Multi-pass membrane protein</topology>
    </subcellularLocation>
</comment>
<evidence type="ECO:0000256" key="3">
    <source>
        <dbReference type="ARBA" id="ARBA00022692"/>
    </source>
</evidence>
<feature type="transmembrane region" description="Helical" evidence="6">
    <location>
        <begin position="47"/>
        <end position="63"/>
    </location>
</feature>
<keyword evidence="4 6" id="KW-1133">Transmembrane helix</keyword>
<evidence type="ECO:0000256" key="1">
    <source>
        <dbReference type="ARBA" id="ARBA00004141"/>
    </source>
</evidence>
<keyword evidence="5 6" id="KW-0472">Membrane</keyword>
<feature type="transmembrane region" description="Helical" evidence="6">
    <location>
        <begin position="102"/>
        <end position="126"/>
    </location>
</feature>
<dbReference type="RefSeq" id="WP_264732849.1">
    <property type="nucleotide sequence ID" value="NZ_JAPDNR010000001.1"/>
</dbReference>
<dbReference type="EMBL" id="JAPDNS010000002">
    <property type="protein sequence ID" value="MCW3486034.1"/>
    <property type="molecule type" value="Genomic_DNA"/>
</dbReference>
<evidence type="ECO:0000256" key="5">
    <source>
        <dbReference type="ARBA" id="ARBA00023136"/>
    </source>
</evidence>
<dbReference type="Pfam" id="PF04241">
    <property type="entry name" value="DUF423"/>
    <property type="match status" value="1"/>
</dbReference>
<keyword evidence="3 6" id="KW-0812">Transmembrane</keyword>
<dbReference type="InterPro" id="IPR006696">
    <property type="entry name" value="DUF423"/>
</dbReference>
<sequence>MHKSFLVWAAVLGALAVILGAFGAHKLKELVPVETVSTFQTGVTYQFYHVFALLITGILFAHLPGSQLQWAGRFFITGIILFSGSLYLLTLMKMTGNVGLKGIGIITPIGGVFFIAGWISLLLGVLRIKA</sequence>
<evidence type="ECO:0000313" key="7">
    <source>
        <dbReference type="EMBL" id="MCW3486034.1"/>
    </source>
</evidence>
<evidence type="ECO:0000313" key="8">
    <source>
        <dbReference type="Proteomes" id="UP001207742"/>
    </source>
</evidence>
<gene>
    <name evidence="7" type="ORF">OL497_19175</name>
</gene>
<organism evidence="7 8">
    <name type="scientific">Chitinophaga nivalis</name>
    <dbReference type="NCBI Taxonomy" id="2991709"/>
    <lineage>
        <taxon>Bacteria</taxon>
        <taxon>Pseudomonadati</taxon>
        <taxon>Bacteroidota</taxon>
        <taxon>Chitinophagia</taxon>
        <taxon>Chitinophagales</taxon>
        <taxon>Chitinophagaceae</taxon>
        <taxon>Chitinophaga</taxon>
    </lineage>
</organism>
<accession>A0ABT3IQ00</accession>
<evidence type="ECO:0000256" key="2">
    <source>
        <dbReference type="ARBA" id="ARBA00009694"/>
    </source>
</evidence>
<name>A0ABT3IQ00_9BACT</name>
<evidence type="ECO:0000256" key="6">
    <source>
        <dbReference type="SAM" id="Phobius"/>
    </source>
</evidence>
<comment type="similarity">
    <text evidence="2">Belongs to the UPF0382 family.</text>
</comment>
<reference evidence="7 8" key="1">
    <citation type="submission" date="2022-10" db="EMBL/GenBank/DDBJ databases">
        <title>Chitinophaga nivalis PC15 sp. nov., isolated from Pyeongchang county, South Korea.</title>
        <authorList>
            <person name="Trinh H.N."/>
        </authorList>
    </citation>
    <scope>NUCLEOTIDE SEQUENCE [LARGE SCALE GENOMIC DNA]</scope>
    <source>
        <strain evidence="7 8">PC14</strain>
    </source>
</reference>
<dbReference type="Proteomes" id="UP001207742">
    <property type="component" value="Unassembled WGS sequence"/>
</dbReference>
<protein>
    <submittedName>
        <fullName evidence="7">DUF423 domain-containing protein</fullName>
    </submittedName>
</protein>
<feature type="transmembrane region" description="Helical" evidence="6">
    <location>
        <begin position="70"/>
        <end position="90"/>
    </location>
</feature>